<comment type="subcellular location">
    <subcellularLocation>
        <location evidence="1">Membrane</location>
        <topology evidence="1">Multi-pass membrane protein</topology>
    </subcellularLocation>
</comment>
<keyword evidence="8 10" id="KW-0472">Membrane</keyword>
<evidence type="ECO:0000256" key="2">
    <source>
        <dbReference type="ARBA" id="ARBA00022448"/>
    </source>
</evidence>
<accession>A0A058Z4V8</accession>
<evidence type="ECO:0000313" key="12">
    <source>
        <dbReference type="Proteomes" id="UP000030693"/>
    </source>
</evidence>
<keyword evidence="12" id="KW-1185">Reference proteome</keyword>
<keyword evidence="4" id="KW-0460">Magnesium</keyword>
<evidence type="ECO:0000256" key="5">
    <source>
        <dbReference type="ARBA" id="ARBA00022946"/>
    </source>
</evidence>
<evidence type="ECO:0000313" key="11">
    <source>
        <dbReference type="EMBL" id="KCV69166.1"/>
    </source>
</evidence>
<evidence type="ECO:0000256" key="7">
    <source>
        <dbReference type="ARBA" id="ARBA00023065"/>
    </source>
</evidence>
<dbReference type="EMBL" id="KB932207">
    <property type="protein sequence ID" value="KCV69166.1"/>
    <property type="molecule type" value="Genomic_DNA"/>
</dbReference>
<dbReference type="Proteomes" id="UP000030693">
    <property type="component" value="Unassembled WGS sequence"/>
</dbReference>
<feature type="region of interest" description="Disordered" evidence="9">
    <location>
        <begin position="41"/>
        <end position="84"/>
    </location>
</feature>
<protein>
    <recommendedName>
        <fullName evidence="13">Magnesium transporter</fullName>
    </recommendedName>
</protein>
<dbReference type="GO" id="GO:0015095">
    <property type="term" value="F:magnesium ion transmembrane transporter activity"/>
    <property type="evidence" value="ECO:0007669"/>
    <property type="project" value="TreeGrafter"/>
</dbReference>
<dbReference type="PANTHER" id="PTHR13890:SF0">
    <property type="entry name" value="MAGNESIUM TRANSPORTER MRS2 HOMOLOG, MITOCHONDRIAL"/>
    <property type="match status" value="1"/>
</dbReference>
<keyword evidence="7" id="KW-0406">Ion transport</keyword>
<evidence type="ECO:0000256" key="8">
    <source>
        <dbReference type="ARBA" id="ARBA00023136"/>
    </source>
</evidence>
<dbReference type="CDD" id="cd12823">
    <property type="entry name" value="Mrs2_Mfm1p-like"/>
    <property type="match status" value="1"/>
</dbReference>
<feature type="region of interest" description="Disordered" evidence="9">
    <location>
        <begin position="875"/>
        <end position="915"/>
    </location>
</feature>
<feature type="compositionally biased region" description="Pro residues" evidence="9">
    <location>
        <begin position="58"/>
        <end position="69"/>
    </location>
</feature>
<feature type="region of interest" description="Disordered" evidence="9">
    <location>
        <begin position="953"/>
        <end position="1002"/>
    </location>
</feature>
<keyword evidence="3 10" id="KW-0812">Transmembrane</keyword>
<evidence type="ECO:0000256" key="1">
    <source>
        <dbReference type="ARBA" id="ARBA00004141"/>
    </source>
</evidence>
<name>A0A058Z4V8_FONAL</name>
<evidence type="ECO:0000256" key="6">
    <source>
        <dbReference type="ARBA" id="ARBA00022989"/>
    </source>
</evidence>
<feature type="region of interest" description="Disordered" evidence="9">
    <location>
        <begin position="225"/>
        <end position="259"/>
    </location>
</feature>
<keyword evidence="2" id="KW-0813">Transport</keyword>
<dbReference type="OrthoDB" id="10251508at2759"/>
<organism evidence="11">
    <name type="scientific">Fonticula alba</name>
    <name type="common">Slime mold</name>
    <dbReference type="NCBI Taxonomy" id="691883"/>
    <lineage>
        <taxon>Eukaryota</taxon>
        <taxon>Rotosphaerida</taxon>
        <taxon>Fonticulaceae</taxon>
        <taxon>Fonticula</taxon>
    </lineage>
</organism>
<feature type="compositionally biased region" description="Low complexity" evidence="9">
    <location>
        <begin position="980"/>
        <end position="990"/>
    </location>
</feature>
<feature type="compositionally biased region" description="Gly residues" evidence="9">
    <location>
        <begin position="875"/>
        <end position="886"/>
    </location>
</feature>
<dbReference type="GO" id="GO:0045016">
    <property type="term" value="P:mitochondrial magnesium ion transmembrane transport"/>
    <property type="evidence" value="ECO:0007669"/>
    <property type="project" value="TreeGrafter"/>
</dbReference>
<dbReference type="GeneID" id="20529305"/>
<dbReference type="GO" id="GO:0005743">
    <property type="term" value="C:mitochondrial inner membrane"/>
    <property type="evidence" value="ECO:0007669"/>
    <property type="project" value="TreeGrafter"/>
</dbReference>
<evidence type="ECO:0008006" key="13">
    <source>
        <dbReference type="Google" id="ProtNLM"/>
    </source>
</evidence>
<keyword evidence="5" id="KW-0809">Transit peptide</keyword>
<evidence type="ECO:0000256" key="4">
    <source>
        <dbReference type="ARBA" id="ARBA00022842"/>
    </source>
</evidence>
<dbReference type="eggNOG" id="KOG2662">
    <property type="taxonomic scope" value="Eukaryota"/>
</dbReference>
<keyword evidence="6 10" id="KW-1133">Transmembrane helix</keyword>
<dbReference type="Gene3D" id="2.40.128.330">
    <property type="match status" value="1"/>
</dbReference>
<reference evidence="11" key="1">
    <citation type="submission" date="2013-04" db="EMBL/GenBank/DDBJ databases">
        <title>The Genome Sequence of Fonticula alba ATCC 38817.</title>
        <authorList>
            <consortium name="The Broad Institute Genomics Platform"/>
            <person name="Russ C."/>
            <person name="Cuomo C."/>
            <person name="Burger G."/>
            <person name="Gray M.W."/>
            <person name="Holland P.W.H."/>
            <person name="King N."/>
            <person name="Lang F.B.F."/>
            <person name="Roger A.J."/>
            <person name="Ruiz-Trillo I."/>
            <person name="Brown M."/>
            <person name="Walker B."/>
            <person name="Young S."/>
            <person name="Zeng Q."/>
            <person name="Gargeya S."/>
            <person name="Fitzgerald M."/>
            <person name="Haas B."/>
            <person name="Abouelleil A."/>
            <person name="Allen A.W."/>
            <person name="Alvarado L."/>
            <person name="Arachchi H.M."/>
            <person name="Berlin A.M."/>
            <person name="Chapman S.B."/>
            <person name="Gainer-Dewar J."/>
            <person name="Goldberg J."/>
            <person name="Griggs A."/>
            <person name="Gujja S."/>
            <person name="Hansen M."/>
            <person name="Howarth C."/>
            <person name="Imamovic A."/>
            <person name="Ireland A."/>
            <person name="Larimer J."/>
            <person name="McCowan C."/>
            <person name="Murphy C."/>
            <person name="Pearson M."/>
            <person name="Poon T.W."/>
            <person name="Priest M."/>
            <person name="Roberts A."/>
            <person name="Saif S."/>
            <person name="Shea T."/>
            <person name="Sisk P."/>
            <person name="Sykes S."/>
            <person name="Wortman J."/>
            <person name="Nusbaum C."/>
            <person name="Birren B."/>
        </authorList>
    </citation>
    <scope>NUCLEOTIDE SEQUENCE [LARGE SCALE GENOMIC DNA]</scope>
    <source>
        <strain evidence="11">ATCC 38817</strain>
    </source>
</reference>
<dbReference type="InterPro" id="IPR039204">
    <property type="entry name" value="MRS2-like"/>
</dbReference>
<evidence type="ECO:0000256" key="3">
    <source>
        <dbReference type="ARBA" id="ARBA00022692"/>
    </source>
</evidence>
<feature type="transmembrane region" description="Helical" evidence="10">
    <location>
        <begin position="809"/>
        <end position="829"/>
    </location>
</feature>
<evidence type="ECO:0000256" key="9">
    <source>
        <dbReference type="SAM" id="MobiDB-lite"/>
    </source>
</evidence>
<feature type="compositionally biased region" description="Low complexity" evidence="9">
    <location>
        <begin position="320"/>
        <end position="334"/>
    </location>
</feature>
<feature type="region of interest" description="Disordered" evidence="9">
    <location>
        <begin position="303"/>
        <end position="376"/>
    </location>
</feature>
<dbReference type="RefSeq" id="XP_009496737.1">
    <property type="nucleotide sequence ID" value="XM_009498462.1"/>
</dbReference>
<proteinExistence type="predicted"/>
<sequence>MLRAAREAPRSIAAVIAPRPSPSLAWRPPASGITAGAARRTFASGVGSLPGASTSSSPVPPPPPPPPPGVKLDQPDRPIRLPRQLPLGFRLRRSLRRLFNSGQEYPTHSLFGRSAAAISGRGIGLGLAPGPSLWSTLLDGGQPAPVSENWGPAGGPGYGQYGNAAGVGSAGGISHPPQPFFDVPSSFPDERSLSPLNDGYSIHLAYERSLQSRRGHYSAVRAADHRTARAIPSSRSEKASPSRLNLPFDQRPNDPRGIDFSPAFGYSLAGLGGSPGGGHMASFSANAYSLSQHLDSGGRFGGSAGAAAGASAGVGAGRPDAGAAAHTHTGTDAAPRPPYGNAPLNPANRHASGTSPPAGDRVGPNSAAPESSLSSARAAQARRLGITLRTIEFDAAGRMADSFSLYAKSDLCSIHGLRPRDLRTINSYRDQAPSILVRSNAIIVNIEHAKALIKHNCVLLFDPMDSSTRHAQLRLMADLRQRLSEPDPSQPQAFESFNSDPLPYELRALEAILESVTLSLRDQYNQFAPKGHALLRRLAGSTDRVLLVQVLELSKRLTRFEARLNAVQASLMDILNANDDMAGMYLTVRAQSGKAQPVDVHEDVEFMFEFYTKQIEELANAVTEMISNIRSTQSIVRIELDSQRNSLLLLELRLAIGTFAVGCGALGAGLFGMNLEIPLTGHERPDHAHADAFGHGTVPFLTETPASYTTLSAQEAALFSHRTGSSESIALPGPAAGQAGPPVPAGASPAGYADVTSQIHAALDRAAAAGAPTPPIGTSASTSSVLDVLHQAASTSAHTVPVLNNNGTLFVVVSSLLFMSVAVISWRLVRIMERVAQSPPSAGSAAIVPSVGGVGAAAGAGAAVAGPYHPSLSGGGGGGGGGGGSTGSSSTGIDGASNSIPLGSGGTSSTSGELDLPPGFGVGVFGGLPSAAGSPNGSTDDYTVRRYSTYSFRHTPGFGDRSAPGPGAASPADYEPLFPPAAASSPASSPFDESDPWSSRRG</sequence>
<dbReference type="Gene3D" id="1.20.58.340">
    <property type="entry name" value="Magnesium transport protein CorA, transmembrane region"/>
    <property type="match status" value="1"/>
</dbReference>
<dbReference type="AlphaFoldDB" id="A0A058Z4V8"/>
<dbReference type="Pfam" id="PF22099">
    <property type="entry name" value="MRS2-like"/>
    <property type="match status" value="1"/>
</dbReference>
<feature type="compositionally biased region" description="Low complexity" evidence="9">
    <location>
        <begin position="962"/>
        <end position="972"/>
    </location>
</feature>
<dbReference type="STRING" id="691883.A0A058Z4V8"/>
<evidence type="ECO:0000256" key="10">
    <source>
        <dbReference type="SAM" id="Phobius"/>
    </source>
</evidence>
<dbReference type="PANTHER" id="PTHR13890">
    <property type="entry name" value="RNA SPLICING PROTEIN MRS2, MITOCHONDRIAL"/>
    <property type="match status" value="1"/>
</dbReference>
<gene>
    <name evidence="11" type="ORF">H696_04580</name>
</gene>